<proteinExistence type="predicted"/>
<evidence type="ECO:0000259" key="2">
    <source>
        <dbReference type="PROSITE" id="PS50943"/>
    </source>
</evidence>
<gene>
    <name evidence="3" type="ORF">K7472_20845</name>
</gene>
<evidence type="ECO:0000313" key="3">
    <source>
        <dbReference type="EMBL" id="MBY8887269.1"/>
    </source>
</evidence>
<dbReference type="EMBL" id="JAINVZ010000015">
    <property type="protein sequence ID" value="MBY8887269.1"/>
    <property type="molecule type" value="Genomic_DNA"/>
</dbReference>
<sequence length="163" mass="18244">MKTQGDTEESAAQFAERFNRLNQVLYSAEVGRPYTEQEIAAQVGLSTSQVSNLRNGRSLPRADRAHRLAQLYGVTADFFFLPPDAPYVVDVESQLDAIEQERRGVPQHRANRSAGSSAGDDEVRRIAEGVADLPPDMRETVAKLVDQLRQVAGRRRLRRHSRS</sequence>
<evidence type="ECO:0000256" key="1">
    <source>
        <dbReference type="SAM" id="MobiDB-lite"/>
    </source>
</evidence>
<name>A0ABS7QX65_9ACTN</name>
<dbReference type="Proteomes" id="UP001198565">
    <property type="component" value="Unassembled WGS sequence"/>
</dbReference>
<dbReference type="CDD" id="cd00093">
    <property type="entry name" value="HTH_XRE"/>
    <property type="match status" value="1"/>
</dbReference>
<feature type="region of interest" description="Disordered" evidence="1">
    <location>
        <begin position="101"/>
        <end position="123"/>
    </location>
</feature>
<keyword evidence="4" id="KW-1185">Reference proteome</keyword>
<dbReference type="SUPFAM" id="SSF47413">
    <property type="entry name" value="lambda repressor-like DNA-binding domains"/>
    <property type="match status" value="1"/>
</dbReference>
<comment type="caution">
    <text evidence="3">The sequence shown here is derived from an EMBL/GenBank/DDBJ whole genome shotgun (WGS) entry which is preliminary data.</text>
</comment>
<organism evidence="3 4">
    <name type="scientific">Streptantibioticus parmotrematis</name>
    <dbReference type="NCBI Taxonomy" id="2873249"/>
    <lineage>
        <taxon>Bacteria</taxon>
        <taxon>Bacillati</taxon>
        <taxon>Actinomycetota</taxon>
        <taxon>Actinomycetes</taxon>
        <taxon>Kitasatosporales</taxon>
        <taxon>Streptomycetaceae</taxon>
        <taxon>Streptantibioticus</taxon>
    </lineage>
</organism>
<dbReference type="Gene3D" id="1.10.260.40">
    <property type="entry name" value="lambda repressor-like DNA-binding domains"/>
    <property type="match status" value="1"/>
</dbReference>
<feature type="domain" description="HTH cro/C1-type" evidence="2">
    <location>
        <begin position="37"/>
        <end position="79"/>
    </location>
</feature>
<dbReference type="Pfam" id="PF01381">
    <property type="entry name" value="HTH_3"/>
    <property type="match status" value="1"/>
</dbReference>
<dbReference type="PROSITE" id="PS50943">
    <property type="entry name" value="HTH_CROC1"/>
    <property type="match status" value="1"/>
</dbReference>
<dbReference type="SMART" id="SM00530">
    <property type="entry name" value="HTH_XRE"/>
    <property type="match status" value="1"/>
</dbReference>
<evidence type="ECO:0000313" key="4">
    <source>
        <dbReference type="Proteomes" id="UP001198565"/>
    </source>
</evidence>
<dbReference type="InterPro" id="IPR010982">
    <property type="entry name" value="Lambda_DNA-bd_dom_sf"/>
</dbReference>
<accession>A0ABS7QX65</accession>
<protein>
    <submittedName>
        <fullName evidence="3">Helix-turn-helix domain-containing protein</fullName>
    </submittedName>
</protein>
<reference evidence="3 4" key="1">
    <citation type="submission" date="2021-08" db="EMBL/GenBank/DDBJ databases">
        <title>Streptomyces sp. PTM05 isolated from lichen.</title>
        <authorList>
            <person name="Somphong A."/>
            <person name="Phongsopitanun W."/>
            <person name="Tanasupawat S."/>
        </authorList>
    </citation>
    <scope>NUCLEOTIDE SEQUENCE [LARGE SCALE GENOMIC DNA]</scope>
    <source>
        <strain evidence="3 4">Ptm05</strain>
    </source>
</reference>
<dbReference type="InterPro" id="IPR001387">
    <property type="entry name" value="Cro/C1-type_HTH"/>
</dbReference>